<gene>
    <name evidence="3" type="primary">LOC113397151</name>
</gene>
<dbReference type="InterPro" id="IPR010541">
    <property type="entry name" value="Prp3_C"/>
</dbReference>
<organism evidence="2 3">
    <name type="scientific">Vanessa tameamea</name>
    <name type="common">Kamehameha butterfly</name>
    <dbReference type="NCBI Taxonomy" id="334116"/>
    <lineage>
        <taxon>Eukaryota</taxon>
        <taxon>Metazoa</taxon>
        <taxon>Ecdysozoa</taxon>
        <taxon>Arthropoda</taxon>
        <taxon>Hexapoda</taxon>
        <taxon>Insecta</taxon>
        <taxon>Pterygota</taxon>
        <taxon>Neoptera</taxon>
        <taxon>Endopterygota</taxon>
        <taxon>Lepidoptera</taxon>
        <taxon>Glossata</taxon>
        <taxon>Ditrysia</taxon>
        <taxon>Papilionoidea</taxon>
        <taxon>Nymphalidae</taxon>
        <taxon>Nymphalinae</taxon>
        <taxon>Vanessa</taxon>
    </lineage>
</organism>
<evidence type="ECO:0000259" key="1">
    <source>
        <dbReference type="PROSITE" id="PS50908"/>
    </source>
</evidence>
<dbReference type="CDD" id="cd24163">
    <property type="entry name" value="RWDD2_C"/>
    <property type="match status" value="1"/>
</dbReference>
<dbReference type="PANTHER" id="PTHR15955">
    <property type="entry name" value="RWD DOMAIN CONTAINING PROTEIN 2"/>
    <property type="match status" value="1"/>
</dbReference>
<dbReference type="Pfam" id="PF06544">
    <property type="entry name" value="Prp3_C"/>
    <property type="match status" value="1"/>
</dbReference>
<feature type="domain" description="RWD" evidence="1">
    <location>
        <begin position="20"/>
        <end position="137"/>
    </location>
</feature>
<dbReference type="SMART" id="SM00591">
    <property type="entry name" value="RWD"/>
    <property type="match status" value="1"/>
</dbReference>
<name>A0ABM4ATV9_VANTA</name>
<dbReference type="PROSITE" id="PS50908">
    <property type="entry name" value="RWD"/>
    <property type="match status" value="1"/>
</dbReference>
<dbReference type="InterPro" id="IPR059181">
    <property type="entry name" value="RWDD2A-B_C"/>
</dbReference>
<reference evidence="2" key="1">
    <citation type="submission" date="2025-05" db="UniProtKB">
        <authorList>
            <consortium name="RefSeq"/>
        </authorList>
    </citation>
    <scope>NUCLEOTIDE SEQUENCE [LARGE SCALE GENOMIC DNA]</scope>
</reference>
<dbReference type="GeneID" id="113397151"/>
<protein>
    <submittedName>
        <fullName evidence="3">RWD domain-containing protein 2B</fullName>
    </submittedName>
</protein>
<dbReference type="InterPro" id="IPR016135">
    <property type="entry name" value="UBQ-conjugating_enzyme/RWD"/>
</dbReference>
<accession>A0ABM4ATV9</accession>
<dbReference type="RefSeq" id="XP_064074734.1">
    <property type="nucleotide sequence ID" value="XM_064218664.1"/>
</dbReference>
<dbReference type="PANTHER" id="PTHR15955:SF8">
    <property type="entry name" value="RWD DOMAIN-CONTAINING PROTEIN 2B-RELATED"/>
    <property type="match status" value="1"/>
</dbReference>
<dbReference type="InterPro" id="IPR006575">
    <property type="entry name" value="RWD_dom"/>
</dbReference>
<dbReference type="Pfam" id="PF05773">
    <property type="entry name" value="RWD"/>
    <property type="match status" value="1"/>
</dbReference>
<dbReference type="PIRSF" id="PIRSF038021">
    <property type="entry name" value="UCP038021_RWDD2"/>
    <property type="match status" value="1"/>
</dbReference>
<keyword evidence="2" id="KW-1185">Reference proteome</keyword>
<dbReference type="Gene3D" id="3.10.110.10">
    <property type="entry name" value="Ubiquitin Conjugating Enzyme"/>
    <property type="match status" value="1"/>
</dbReference>
<reference evidence="3" key="2">
    <citation type="submission" date="2025-08" db="UniProtKB">
        <authorList>
            <consortium name="RefSeq"/>
        </authorList>
    </citation>
    <scope>IDENTIFICATION</scope>
    <source>
        <tissue evidence="3">Whole body</tissue>
    </source>
</reference>
<dbReference type="CDD" id="cd23829">
    <property type="entry name" value="RWD_RWDD2"/>
    <property type="match status" value="1"/>
</dbReference>
<dbReference type="SUPFAM" id="SSF54495">
    <property type="entry name" value="UBC-like"/>
    <property type="match status" value="1"/>
</dbReference>
<dbReference type="InterPro" id="IPR017359">
    <property type="entry name" value="Phi-like"/>
</dbReference>
<dbReference type="Proteomes" id="UP001652626">
    <property type="component" value="Chromosome 3"/>
</dbReference>
<evidence type="ECO:0000313" key="3">
    <source>
        <dbReference type="RefSeq" id="XP_064074734.1"/>
    </source>
</evidence>
<proteinExistence type="predicted"/>
<sequence>MESEETFKLTLINCLMQQISEIEVLTSIYNEDSIILTDANALKDIKDFVENRIPYTPNHLDFTFNLVIDGLKLEISVNLPSLYPEEEPDMYIRCNQLNRQQESALNSDLTDYIKNNHLGEQCLYTAFSWVQENIDQYKNKLNEVTSPLCSAVTGTSKFSRLWIYSHHIYNKKKREQIVKIAREYNLTGFCLSGKPGVICIEGLETDCQEWWKIIKSMSWKKIVIRKSETFNITERSLNQKFKNFEEIHVDMSSFSKYLEAFGLTQVFNELFGLNNINTQHY</sequence>
<evidence type="ECO:0000313" key="2">
    <source>
        <dbReference type="Proteomes" id="UP001652626"/>
    </source>
</evidence>